<sequence length="120" mass="12164">MYLNQIAAMLGQQGADSAAGSQTEQPVSTPSDVVTSSCSDEPSPNTPVDHGEQQQQHDQQAAVSSESASSPAKVGAIGEMPSMTPPSDAPVVPEVPNPVDVSRLISDFFPGSGSNASAAL</sequence>
<feature type="compositionally biased region" description="Low complexity" evidence="1">
    <location>
        <begin position="26"/>
        <end position="40"/>
    </location>
</feature>
<feature type="compositionally biased region" description="Low complexity" evidence="1">
    <location>
        <begin position="53"/>
        <end position="72"/>
    </location>
</feature>
<reference evidence="2 3" key="2">
    <citation type="submission" date="2018-11" db="EMBL/GenBank/DDBJ databases">
        <authorList>
            <consortium name="Pathogen Informatics"/>
        </authorList>
    </citation>
    <scope>NUCLEOTIDE SEQUENCE [LARGE SCALE GENOMIC DNA]</scope>
</reference>
<name>A0A183EDA0_9BILA</name>
<evidence type="ECO:0000256" key="1">
    <source>
        <dbReference type="SAM" id="MobiDB-lite"/>
    </source>
</evidence>
<dbReference type="Proteomes" id="UP000271098">
    <property type="component" value="Unassembled WGS sequence"/>
</dbReference>
<keyword evidence="3" id="KW-1185">Reference proteome</keyword>
<dbReference type="EMBL" id="UYRT01087624">
    <property type="protein sequence ID" value="VDN32768.1"/>
    <property type="molecule type" value="Genomic_DNA"/>
</dbReference>
<evidence type="ECO:0000313" key="2">
    <source>
        <dbReference type="EMBL" id="VDN32768.1"/>
    </source>
</evidence>
<accession>A0A183EDA0</accession>
<evidence type="ECO:0000313" key="4">
    <source>
        <dbReference type="WBParaSite" id="GPUH_0001896601-mRNA-1"/>
    </source>
</evidence>
<dbReference type="WBParaSite" id="GPUH_0001896601-mRNA-1">
    <property type="protein sequence ID" value="GPUH_0001896601-mRNA-1"/>
    <property type="gene ID" value="GPUH_0001896601"/>
</dbReference>
<feature type="compositionally biased region" description="Pro residues" evidence="1">
    <location>
        <begin position="83"/>
        <end position="95"/>
    </location>
</feature>
<organism evidence="4">
    <name type="scientific">Gongylonema pulchrum</name>
    <dbReference type="NCBI Taxonomy" id="637853"/>
    <lineage>
        <taxon>Eukaryota</taxon>
        <taxon>Metazoa</taxon>
        <taxon>Ecdysozoa</taxon>
        <taxon>Nematoda</taxon>
        <taxon>Chromadorea</taxon>
        <taxon>Rhabditida</taxon>
        <taxon>Spirurina</taxon>
        <taxon>Spiruromorpha</taxon>
        <taxon>Spiruroidea</taxon>
        <taxon>Gongylonematidae</taxon>
        <taxon>Gongylonema</taxon>
    </lineage>
</organism>
<protein>
    <submittedName>
        <fullName evidence="2 4">Uncharacterized protein</fullName>
    </submittedName>
</protein>
<dbReference type="AlphaFoldDB" id="A0A183EDA0"/>
<reference evidence="4" key="1">
    <citation type="submission" date="2016-06" db="UniProtKB">
        <authorList>
            <consortium name="WormBaseParasite"/>
        </authorList>
    </citation>
    <scope>IDENTIFICATION</scope>
</reference>
<evidence type="ECO:0000313" key="3">
    <source>
        <dbReference type="Proteomes" id="UP000271098"/>
    </source>
</evidence>
<feature type="region of interest" description="Disordered" evidence="1">
    <location>
        <begin position="12"/>
        <end position="95"/>
    </location>
</feature>
<proteinExistence type="predicted"/>
<gene>
    <name evidence="2" type="ORF">GPUH_LOCUS18942</name>
</gene>